<dbReference type="EMBL" id="KL367579">
    <property type="protein sequence ID" value="KFD63190.1"/>
    <property type="molecule type" value="Genomic_DNA"/>
</dbReference>
<dbReference type="Proteomes" id="UP000030758">
    <property type="component" value="Unassembled WGS sequence"/>
</dbReference>
<name>A0A085N144_9BILA</name>
<protein>
    <submittedName>
        <fullName evidence="1">Uncharacterized protein</fullName>
    </submittedName>
</protein>
<proteinExistence type="predicted"/>
<organism evidence="1">
    <name type="scientific">Trichuris suis</name>
    <name type="common">pig whipworm</name>
    <dbReference type="NCBI Taxonomy" id="68888"/>
    <lineage>
        <taxon>Eukaryota</taxon>
        <taxon>Metazoa</taxon>
        <taxon>Ecdysozoa</taxon>
        <taxon>Nematoda</taxon>
        <taxon>Enoplea</taxon>
        <taxon>Dorylaimia</taxon>
        <taxon>Trichinellida</taxon>
        <taxon>Trichuridae</taxon>
        <taxon>Trichuris</taxon>
    </lineage>
</organism>
<reference evidence="1" key="1">
    <citation type="journal article" date="2014" name="Nat. Genet.">
        <title>Genome and transcriptome of the porcine whipworm Trichuris suis.</title>
        <authorList>
            <person name="Jex A.R."/>
            <person name="Nejsum P."/>
            <person name="Schwarz E.M."/>
            <person name="Hu L."/>
            <person name="Young N.D."/>
            <person name="Hall R.S."/>
            <person name="Korhonen P.K."/>
            <person name="Liao S."/>
            <person name="Thamsborg S."/>
            <person name="Xia J."/>
            <person name="Xu P."/>
            <person name="Wang S."/>
            <person name="Scheerlinck J.P."/>
            <person name="Hofmann A."/>
            <person name="Sternberg P.W."/>
            <person name="Wang J."/>
            <person name="Gasser R.B."/>
        </authorList>
    </citation>
    <scope>NUCLEOTIDE SEQUENCE [LARGE SCALE GENOMIC DNA]</scope>
    <source>
        <strain evidence="1">DCEP-RM93F</strain>
    </source>
</reference>
<dbReference type="AlphaFoldDB" id="A0A085N144"/>
<sequence length="71" mass="7932">MKLKKFLPVHAAKVRLSSRHRFNGEQLLQLSRLFVNKSERTNGPTSVRHGKVVARGPSCGCSNDCRTVAQK</sequence>
<accession>A0A085N144</accession>
<gene>
    <name evidence="1" type="ORF">M514_24665</name>
</gene>
<evidence type="ECO:0000313" key="1">
    <source>
        <dbReference type="EMBL" id="KFD63190.1"/>
    </source>
</evidence>